<evidence type="ECO:0000313" key="1">
    <source>
        <dbReference type="EMBL" id="RUP51752.1"/>
    </source>
</evidence>
<gene>
    <name evidence="1" type="ORF">BC936DRAFT_146241</name>
</gene>
<proteinExistence type="predicted"/>
<dbReference type="Proteomes" id="UP000268093">
    <property type="component" value="Unassembled WGS sequence"/>
</dbReference>
<accession>A0A433DLL1</accession>
<name>A0A433DLL1_9FUNG</name>
<protein>
    <submittedName>
        <fullName evidence="1">Uncharacterized protein</fullName>
    </submittedName>
</protein>
<organism evidence="1 2">
    <name type="scientific">Jimgerdemannia flammicorona</name>
    <dbReference type="NCBI Taxonomy" id="994334"/>
    <lineage>
        <taxon>Eukaryota</taxon>
        <taxon>Fungi</taxon>
        <taxon>Fungi incertae sedis</taxon>
        <taxon>Mucoromycota</taxon>
        <taxon>Mucoromycotina</taxon>
        <taxon>Endogonomycetes</taxon>
        <taxon>Endogonales</taxon>
        <taxon>Endogonaceae</taxon>
        <taxon>Jimgerdemannia</taxon>
    </lineage>
</organism>
<evidence type="ECO:0000313" key="2">
    <source>
        <dbReference type="Proteomes" id="UP000268093"/>
    </source>
</evidence>
<dbReference type="AlphaFoldDB" id="A0A433DLL1"/>
<dbReference type="EMBL" id="RBNI01000507">
    <property type="protein sequence ID" value="RUP51752.1"/>
    <property type="molecule type" value="Genomic_DNA"/>
</dbReference>
<sequence length="194" mass="21592">MVRTLHSYSSYGFILHYPKAPFNTSTNTHMHIPSAPTLVAGTFNLTHIKRHYYMSHRQVNPTQVVPYGNGPDLAHPVIKGIYDIGLFIVTVFERDKRTRSILSVWMSAKRRERFSSTFPLPAIETLNQTPELNDLAIATDVRDTLPAQKYTQHSCYVANPTGYSAFIKSSIPLPRAAGGIGAAQEPLCFPASCL</sequence>
<keyword evidence="2" id="KW-1185">Reference proteome</keyword>
<reference evidence="1 2" key="1">
    <citation type="journal article" date="2018" name="New Phytol.">
        <title>Phylogenomics of Endogonaceae and evolution of mycorrhizas within Mucoromycota.</title>
        <authorList>
            <person name="Chang Y."/>
            <person name="Desiro A."/>
            <person name="Na H."/>
            <person name="Sandor L."/>
            <person name="Lipzen A."/>
            <person name="Clum A."/>
            <person name="Barry K."/>
            <person name="Grigoriev I.V."/>
            <person name="Martin F.M."/>
            <person name="Stajich J.E."/>
            <person name="Smith M.E."/>
            <person name="Bonito G."/>
            <person name="Spatafora J.W."/>
        </authorList>
    </citation>
    <scope>NUCLEOTIDE SEQUENCE [LARGE SCALE GENOMIC DNA]</scope>
    <source>
        <strain evidence="1 2">GMNB39</strain>
    </source>
</reference>
<comment type="caution">
    <text evidence="1">The sequence shown here is derived from an EMBL/GenBank/DDBJ whole genome shotgun (WGS) entry which is preliminary data.</text>
</comment>
<dbReference type="Gene3D" id="3.40.30.10">
    <property type="entry name" value="Glutaredoxin"/>
    <property type="match status" value="1"/>
</dbReference>
<dbReference type="OrthoDB" id="5550044at2759"/>